<gene>
    <name evidence="3" type="ORF">FHP06_06530</name>
</gene>
<dbReference type="OrthoDB" id="9781705at2"/>
<dbReference type="GO" id="GO:0043190">
    <property type="term" value="C:ATP-binding cassette (ABC) transporter complex"/>
    <property type="evidence" value="ECO:0007669"/>
    <property type="project" value="InterPro"/>
</dbReference>
<feature type="domain" description="ABC-type glycine betaine transport system substrate-binding" evidence="2">
    <location>
        <begin position="38"/>
        <end position="299"/>
    </location>
</feature>
<keyword evidence="1" id="KW-0732">Signal</keyword>
<dbReference type="SUPFAM" id="SSF53850">
    <property type="entry name" value="Periplasmic binding protein-like II"/>
    <property type="match status" value="1"/>
</dbReference>
<sequence>MTIRRPIAVLAAAALGLTLSACGSDDPTSKAGGKSASDTITVGSAAFPENEIIAEIYAQALEAKGVKVKKKLNIGAREAYIPALKDGSIDLIPEYTGNLLTYVDKKATATAPADVEEALDDALPDPLEILDVSKAEDKDSLNVTPELAEKEGLKTIADLKKIDGLKLAANPEFKERSYGIPGLEKVYGITGVKFTPISDGGGPATLKALLDGKVDVADIYSTTPSILANKLVTLEDPENLIAAQNVVPLINEDKATDTVEDVLDKISAQLTTADLLDLNAKNQGSDKVAPAELAKQWLTDKGLL</sequence>
<evidence type="ECO:0000256" key="1">
    <source>
        <dbReference type="SAM" id="SignalP"/>
    </source>
</evidence>
<dbReference type="AlphaFoldDB" id="A0A5C8NKG6"/>
<comment type="caution">
    <text evidence="3">The sequence shown here is derived from an EMBL/GenBank/DDBJ whole genome shotgun (WGS) entry which is preliminary data.</text>
</comment>
<dbReference type="GO" id="GO:0022857">
    <property type="term" value="F:transmembrane transporter activity"/>
    <property type="evidence" value="ECO:0007669"/>
    <property type="project" value="InterPro"/>
</dbReference>
<feature type="signal peptide" evidence="1">
    <location>
        <begin position="1"/>
        <end position="23"/>
    </location>
</feature>
<dbReference type="Proteomes" id="UP000321571">
    <property type="component" value="Unassembled WGS sequence"/>
</dbReference>
<dbReference type="Gene3D" id="3.40.190.10">
    <property type="entry name" value="Periplasmic binding protein-like II"/>
    <property type="match status" value="1"/>
</dbReference>
<name>A0A5C8NKG6_9ACTN</name>
<evidence type="ECO:0000259" key="2">
    <source>
        <dbReference type="Pfam" id="PF04069"/>
    </source>
</evidence>
<protein>
    <submittedName>
        <fullName evidence="3">ABC transporter substrate-binding protein</fullName>
    </submittedName>
</protein>
<accession>A0A5C8NKG6</accession>
<dbReference type="InterPro" id="IPR007210">
    <property type="entry name" value="ABC_Gly_betaine_transp_sub-bd"/>
</dbReference>
<dbReference type="PROSITE" id="PS51257">
    <property type="entry name" value="PROKAR_LIPOPROTEIN"/>
    <property type="match status" value="1"/>
</dbReference>
<dbReference type="RefSeq" id="WP_147684941.1">
    <property type="nucleotide sequence ID" value="NZ_VDUX01000002.1"/>
</dbReference>
<keyword evidence="4" id="KW-1185">Reference proteome</keyword>
<proteinExistence type="predicted"/>
<dbReference type="Gene3D" id="3.40.190.120">
    <property type="entry name" value="Osmoprotection protein (prox), domain 2"/>
    <property type="match status" value="1"/>
</dbReference>
<organism evidence="3 4">
    <name type="scientific">Aeromicrobium terrae</name>
    <dbReference type="NCBI Taxonomy" id="2498846"/>
    <lineage>
        <taxon>Bacteria</taxon>
        <taxon>Bacillati</taxon>
        <taxon>Actinomycetota</taxon>
        <taxon>Actinomycetes</taxon>
        <taxon>Propionibacteriales</taxon>
        <taxon>Nocardioidaceae</taxon>
        <taxon>Aeromicrobium</taxon>
    </lineage>
</organism>
<dbReference type="EMBL" id="VDUX01000002">
    <property type="protein sequence ID" value="TXL62344.1"/>
    <property type="molecule type" value="Genomic_DNA"/>
</dbReference>
<dbReference type="CDD" id="cd13606">
    <property type="entry name" value="PBP2_ProX_like"/>
    <property type="match status" value="1"/>
</dbReference>
<evidence type="ECO:0000313" key="4">
    <source>
        <dbReference type="Proteomes" id="UP000321571"/>
    </source>
</evidence>
<evidence type="ECO:0000313" key="3">
    <source>
        <dbReference type="EMBL" id="TXL62344.1"/>
    </source>
</evidence>
<dbReference type="Pfam" id="PF04069">
    <property type="entry name" value="OpuAC"/>
    <property type="match status" value="1"/>
</dbReference>
<reference evidence="3 4" key="1">
    <citation type="submission" date="2019-06" db="EMBL/GenBank/DDBJ databases">
        <title>Aeromicrobium sp. nov., isolated from a maize field.</title>
        <authorList>
            <person name="Lin S.-Y."/>
            <person name="Tsai C.-F."/>
            <person name="Young C.-C."/>
        </authorList>
    </citation>
    <scope>NUCLEOTIDE SEQUENCE [LARGE SCALE GENOMIC DNA]</scope>
    <source>
        <strain evidence="3 4">CC-CFT486</strain>
    </source>
</reference>
<feature type="chain" id="PRO_5039553675" evidence="1">
    <location>
        <begin position="24"/>
        <end position="304"/>
    </location>
</feature>